<dbReference type="EMBL" id="JALNMH010000010">
    <property type="protein sequence ID" value="MCK7594507.1"/>
    <property type="molecule type" value="Genomic_DNA"/>
</dbReference>
<dbReference type="Pfam" id="PF10013">
    <property type="entry name" value="DUF2256"/>
    <property type="match status" value="1"/>
</dbReference>
<name>A0ABT0GKD1_9GAMM</name>
<organism evidence="1 2">
    <name type="scientific">Pseudomarimonas salicorniae</name>
    <dbReference type="NCBI Taxonomy" id="2933270"/>
    <lineage>
        <taxon>Bacteria</taxon>
        <taxon>Pseudomonadati</taxon>
        <taxon>Pseudomonadota</taxon>
        <taxon>Gammaproteobacteria</taxon>
        <taxon>Lysobacterales</taxon>
        <taxon>Lysobacteraceae</taxon>
        <taxon>Pseudomarimonas</taxon>
    </lineage>
</organism>
<dbReference type="RefSeq" id="WP_248209914.1">
    <property type="nucleotide sequence ID" value="NZ_JALNMH010000010.1"/>
</dbReference>
<sequence length="63" mass="7277">MPGSRRESRAPGLPEKRCPVCQRMFSWRRKWAKDWDQVVYCSDACRRGTPRGAAAQPGITRKK</sequence>
<dbReference type="InterPro" id="IPR017136">
    <property type="entry name" value="UCP037205"/>
</dbReference>
<keyword evidence="2" id="KW-1185">Reference proteome</keyword>
<gene>
    <name evidence="1" type="ORF">M0G41_12600</name>
</gene>
<comment type="caution">
    <text evidence="1">The sequence shown here is derived from an EMBL/GenBank/DDBJ whole genome shotgun (WGS) entry which is preliminary data.</text>
</comment>
<dbReference type="PANTHER" id="PTHR37463">
    <property type="entry name" value="GSL3115 PROTEIN"/>
    <property type="match status" value="1"/>
</dbReference>
<evidence type="ECO:0000313" key="2">
    <source>
        <dbReference type="Proteomes" id="UP001431449"/>
    </source>
</evidence>
<proteinExistence type="predicted"/>
<dbReference type="PANTHER" id="PTHR37463:SF1">
    <property type="entry name" value="DUF2256 DOMAIN-CONTAINING PROTEIN"/>
    <property type="match status" value="1"/>
</dbReference>
<protein>
    <submittedName>
        <fullName evidence="1">DUF2256 domain-containing protein</fullName>
    </submittedName>
</protein>
<dbReference type="Proteomes" id="UP001431449">
    <property type="component" value="Unassembled WGS sequence"/>
</dbReference>
<evidence type="ECO:0000313" key="1">
    <source>
        <dbReference type="EMBL" id="MCK7594507.1"/>
    </source>
</evidence>
<reference evidence="1" key="1">
    <citation type="submission" date="2022-04" db="EMBL/GenBank/DDBJ databases">
        <title>Lysobacter sp. CAU 1642 isolated from sea sand.</title>
        <authorList>
            <person name="Kim W."/>
        </authorList>
    </citation>
    <scope>NUCLEOTIDE SEQUENCE</scope>
    <source>
        <strain evidence="1">CAU 1642</strain>
    </source>
</reference>
<accession>A0ABT0GKD1</accession>